<dbReference type="InterPro" id="IPR036291">
    <property type="entry name" value="NAD(P)-bd_dom_sf"/>
</dbReference>
<evidence type="ECO:0000313" key="4">
    <source>
        <dbReference type="Proteomes" id="UP000276301"/>
    </source>
</evidence>
<dbReference type="InterPro" id="IPR006140">
    <property type="entry name" value="D-isomer_DH_NAD-bd"/>
</dbReference>
<dbReference type="GO" id="GO:0051287">
    <property type="term" value="F:NAD binding"/>
    <property type="evidence" value="ECO:0007669"/>
    <property type="project" value="InterPro"/>
</dbReference>
<dbReference type="EMBL" id="RCHT01000072">
    <property type="protein sequence ID" value="RLL06065.1"/>
    <property type="molecule type" value="Genomic_DNA"/>
</dbReference>
<proteinExistence type="predicted"/>
<dbReference type="SUPFAM" id="SSF51735">
    <property type="entry name" value="NAD(P)-binding Rossmann-fold domains"/>
    <property type="match status" value="1"/>
</dbReference>
<feature type="non-terminal residue" evidence="3">
    <location>
        <position position="248"/>
    </location>
</feature>
<comment type="caution">
    <text evidence="3">The sequence shown here is derived from an EMBL/GenBank/DDBJ whole genome shotgun (WGS) entry which is preliminary data.</text>
</comment>
<feature type="domain" description="Dipicolinate synthase subunit A N-terminal" evidence="2">
    <location>
        <begin position="7"/>
        <end position="122"/>
    </location>
</feature>
<gene>
    <name evidence="3" type="ORF">D4A47_14020</name>
</gene>
<organism evidence="3 4">
    <name type="scientific">Anaerotruncus massiliensis</name>
    <name type="common">ex Liu et al. 2021</name>
    <dbReference type="NCBI Taxonomy" id="2321404"/>
    <lineage>
        <taxon>Bacteria</taxon>
        <taxon>Bacillati</taxon>
        <taxon>Bacillota</taxon>
        <taxon>Clostridia</taxon>
        <taxon>Eubacteriales</taxon>
        <taxon>Oscillospiraceae</taxon>
        <taxon>Anaerotruncus</taxon>
    </lineage>
</organism>
<dbReference type="Pfam" id="PF16924">
    <property type="entry name" value="DpaA_N"/>
    <property type="match status" value="1"/>
</dbReference>
<evidence type="ECO:0000259" key="1">
    <source>
        <dbReference type="Pfam" id="PF02826"/>
    </source>
</evidence>
<protein>
    <submittedName>
        <fullName evidence="3">Dipicolinate synthase subunit DpsA</fullName>
    </submittedName>
</protein>
<name>A0A498CMN9_9FIRM</name>
<accession>A0A498CMN9</accession>
<evidence type="ECO:0000259" key="2">
    <source>
        <dbReference type="Pfam" id="PF16924"/>
    </source>
</evidence>
<sequence length="248" mass="26430">MTAYKTFAVVGGDLRQAHVANRLAAQGKTVYAMLLETNSALEKSLVCAEDPEDVLPQCDVIIFPLPMSTDERHVNAPFSKQKVRVCDCLSGLKPGACVLGGKVSPAMRALAESCGVTIIDYFEREELCVKNAVITAEGAASIAMEELPISLFGSRCMITGHGRISKALMRILRGMGADVTVAARKHGDLAEIEAEGCRAVHIATLAEHVRGMDVLFNTVPSRILTADILEKLGPDTLLIDLASKPGGV</sequence>
<dbReference type="InterPro" id="IPR031629">
    <property type="entry name" value="DpaA_N"/>
</dbReference>
<feature type="domain" description="D-isomer specific 2-hydroxyacid dehydrogenase NAD-binding" evidence="1">
    <location>
        <begin position="149"/>
        <end position="242"/>
    </location>
</feature>
<keyword evidence="4" id="KW-1185">Reference proteome</keyword>
<dbReference type="RefSeq" id="WP_121587756.1">
    <property type="nucleotide sequence ID" value="NZ_RCHT01000072.1"/>
</dbReference>
<dbReference type="AlphaFoldDB" id="A0A498CMN9"/>
<dbReference type="Pfam" id="PF02826">
    <property type="entry name" value="2-Hacid_dh_C"/>
    <property type="match status" value="1"/>
</dbReference>
<reference evidence="3 4" key="1">
    <citation type="submission" date="2018-10" db="EMBL/GenBank/DDBJ databases">
        <title>Anaerotruncus faecis sp. nov., isolated from human feces.</title>
        <authorList>
            <person name="Wang Y.-J."/>
        </authorList>
    </citation>
    <scope>NUCLEOTIDE SEQUENCE [LARGE SCALE GENOMIC DNA]</scope>
    <source>
        <strain evidence="3 4">22A2-44</strain>
    </source>
</reference>
<evidence type="ECO:0000313" key="3">
    <source>
        <dbReference type="EMBL" id="RLL06065.1"/>
    </source>
</evidence>
<dbReference type="Proteomes" id="UP000276301">
    <property type="component" value="Unassembled WGS sequence"/>
</dbReference>
<dbReference type="Gene3D" id="3.40.50.720">
    <property type="entry name" value="NAD(P)-binding Rossmann-like Domain"/>
    <property type="match status" value="1"/>
</dbReference>